<keyword evidence="2" id="KW-1185">Reference proteome</keyword>
<dbReference type="OrthoDB" id="10139169at2759"/>
<dbReference type="EMBL" id="REGN01002200">
    <property type="protein sequence ID" value="RNA29578.1"/>
    <property type="molecule type" value="Genomic_DNA"/>
</dbReference>
<evidence type="ECO:0000313" key="1">
    <source>
        <dbReference type="EMBL" id="RNA29578.1"/>
    </source>
</evidence>
<gene>
    <name evidence="1" type="ORF">BpHYR1_004348</name>
</gene>
<dbReference type="AlphaFoldDB" id="A0A3M7S1Q1"/>
<comment type="caution">
    <text evidence="1">The sequence shown here is derived from an EMBL/GenBank/DDBJ whole genome shotgun (WGS) entry which is preliminary data.</text>
</comment>
<sequence>MSRNNSRLENTSVNRSELNSVVENALRSVSAASVSQGYTQNYPVSGYQSGVASSSYQNVEVVSSGQSNAQLSGQASGNCRFLPPISLDQYKLNNDPNPELIRKKPSEKIRYVQDVAFRFLEP</sequence>
<dbReference type="Proteomes" id="UP000276133">
    <property type="component" value="Unassembled WGS sequence"/>
</dbReference>
<accession>A0A3M7S1Q1</accession>
<name>A0A3M7S1Q1_BRAPC</name>
<organism evidence="1 2">
    <name type="scientific">Brachionus plicatilis</name>
    <name type="common">Marine rotifer</name>
    <name type="synonym">Brachionus muelleri</name>
    <dbReference type="NCBI Taxonomy" id="10195"/>
    <lineage>
        <taxon>Eukaryota</taxon>
        <taxon>Metazoa</taxon>
        <taxon>Spiralia</taxon>
        <taxon>Gnathifera</taxon>
        <taxon>Rotifera</taxon>
        <taxon>Eurotatoria</taxon>
        <taxon>Monogononta</taxon>
        <taxon>Pseudotrocha</taxon>
        <taxon>Ploima</taxon>
        <taxon>Brachionidae</taxon>
        <taxon>Brachionus</taxon>
    </lineage>
</organism>
<protein>
    <submittedName>
        <fullName evidence="1">Uncharacterized protein</fullName>
    </submittedName>
</protein>
<evidence type="ECO:0000313" key="2">
    <source>
        <dbReference type="Proteomes" id="UP000276133"/>
    </source>
</evidence>
<feature type="non-terminal residue" evidence="1">
    <location>
        <position position="122"/>
    </location>
</feature>
<reference evidence="1 2" key="1">
    <citation type="journal article" date="2018" name="Sci. Rep.">
        <title>Genomic signatures of local adaptation to the degree of environmental predictability in rotifers.</title>
        <authorList>
            <person name="Franch-Gras L."/>
            <person name="Hahn C."/>
            <person name="Garcia-Roger E.M."/>
            <person name="Carmona M.J."/>
            <person name="Serra M."/>
            <person name="Gomez A."/>
        </authorList>
    </citation>
    <scope>NUCLEOTIDE SEQUENCE [LARGE SCALE GENOMIC DNA]</scope>
    <source>
        <strain evidence="1">HYR1</strain>
    </source>
</reference>
<proteinExistence type="predicted"/>